<dbReference type="EMBL" id="JAPYKS010000025">
    <property type="protein sequence ID" value="MEI9412252.1"/>
    <property type="molecule type" value="Genomic_DNA"/>
</dbReference>
<sequence length="485" mass="54777">MTKFSPLSEFQTTEDGRYQLAPFRFSRLDDERYVITNQAGEYSVQPRSVVAALVRHELKSSDPAYARLRSKHFLFDASSTIGPGMLATKVRTKAMRLANFTALHIMVMSLRCEHSCPYCQVSRQSEDRSAFDMTEETAEKALRLIFQSPSPAIKIEFQGGEPLLNFELIRFVVERAESTNQVEKRSLQFVITTNLAVITDEILGYCREHDILISTSLDGPAKLHNANRPRPGKNSYELAVEGIHRARAVLGHERVSALMTTTKASLGMGREIIDEYVRMQFPGIFLRPLSPYGFAVKTKWYGSYDTESWLDFYFDGLEYIVELNRKGTPFIEFYASTILTKMLTPFEPGYVDLMSPAGIGISAVVYNYDGDVYASDEARMLAEMGDKSFRLGNVHRNTYAEIFTSDALLDPIEQSFAGSAPMCSECAFEPFCGSEPVFHKATQGDFVGLKTRSAFCYRNMAIFKRLIGLMEGDPSIRELFMGWTR</sequence>
<reference evidence="8 9" key="1">
    <citation type="submission" date="2022-12" db="EMBL/GenBank/DDBJ databases">
        <authorList>
            <person name="Muema E."/>
        </authorList>
    </citation>
    <scope>NUCLEOTIDE SEQUENCE [LARGE SCALE GENOMIC DNA]</scope>
    <source>
        <strain evidence="9">1326</strain>
    </source>
</reference>
<dbReference type="PANTHER" id="PTHR43273:SF3">
    <property type="entry name" value="ANAEROBIC SULFATASE-MATURATING ENZYME HOMOLOG ASLB-RELATED"/>
    <property type="match status" value="1"/>
</dbReference>
<evidence type="ECO:0000256" key="5">
    <source>
        <dbReference type="ARBA" id="ARBA00023014"/>
    </source>
</evidence>
<dbReference type="Gene3D" id="3.20.20.70">
    <property type="entry name" value="Aldolase class I"/>
    <property type="match status" value="1"/>
</dbReference>
<evidence type="ECO:0000256" key="4">
    <source>
        <dbReference type="ARBA" id="ARBA00023004"/>
    </source>
</evidence>
<dbReference type="InterPro" id="IPR006638">
    <property type="entry name" value="Elp3/MiaA/NifB-like_rSAM"/>
</dbReference>
<dbReference type="SFLD" id="SFLDS00029">
    <property type="entry name" value="Radical_SAM"/>
    <property type="match status" value="1"/>
</dbReference>
<dbReference type="SFLD" id="SFLDG01384">
    <property type="entry name" value="thioether_bond_formation_requi"/>
    <property type="match status" value="1"/>
</dbReference>
<gene>
    <name evidence="8" type="primary">hxsB</name>
    <name evidence="8" type="ORF">O7A60_26360</name>
</gene>
<dbReference type="NCBIfam" id="TIGR03978">
    <property type="entry name" value="rSAM_paired_1"/>
    <property type="match status" value="1"/>
</dbReference>
<comment type="cofactor">
    <cofactor evidence="1">
        <name>[4Fe-4S] cluster</name>
        <dbReference type="ChEBI" id="CHEBI:49883"/>
    </cofactor>
</comment>
<comment type="caution">
    <text evidence="8">The sequence shown here is derived from an EMBL/GenBank/DDBJ whole genome shotgun (WGS) entry which is preliminary data.</text>
</comment>
<keyword evidence="5" id="KW-0411">Iron-sulfur</keyword>
<proteinExistence type="inferred from homology"/>
<comment type="similarity">
    <text evidence="6">Belongs to the radical SAM superfamily. Anaerobic sulfatase-maturating enzyme family.</text>
</comment>
<evidence type="ECO:0000256" key="6">
    <source>
        <dbReference type="ARBA" id="ARBA00023601"/>
    </source>
</evidence>
<dbReference type="InterPro" id="IPR013785">
    <property type="entry name" value="Aldolase_TIM"/>
</dbReference>
<dbReference type="SFLD" id="SFLDG01386">
    <property type="entry name" value="main_SPASM_domain-containing"/>
    <property type="match status" value="1"/>
</dbReference>
<dbReference type="InterPro" id="IPR023867">
    <property type="entry name" value="Sulphatase_maturase_rSAM"/>
</dbReference>
<dbReference type="CDD" id="cd01335">
    <property type="entry name" value="Radical_SAM"/>
    <property type="match status" value="1"/>
</dbReference>
<organism evidence="8 9">
    <name type="scientific">Mesorhizobium salmacidum</name>
    <dbReference type="NCBI Taxonomy" id="3015171"/>
    <lineage>
        <taxon>Bacteria</taxon>
        <taxon>Pseudomonadati</taxon>
        <taxon>Pseudomonadota</taxon>
        <taxon>Alphaproteobacteria</taxon>
        <taxon>Hyphomicrobiales</taxon>
        <taxon>Phyllobacteriaceae</taxon>
        <taxon>Mesorhizobium</taxon>
    </lineage>
</organism>
<dbReference type="SFLD" id="SFLDG01067">
    <property type="entry name" value="SPASM/twitch_domain_containing"/>
    <property type="match status" value="1"/>
</dbReference>
<dbReference type="SMART" id="SM00729">
    <property type="entry name" value="Elp3"/>
    <property type="match status" value="1"/>
</dbReference>
<dbReference type="RefSeq" id="WP_337108671.1">
    <property type="nucleotide sequence ID" value="NZ_JAPYKS010000025.1"/>
</dbReference>
<dbReference type="InterPro" id="IPR024023">
    <property type="entry name" value="rSAM_paired_HxsB"/>
</dbReference>
<dbReference type="PROSITE" id="PS51918">
    <property type="entry name" value="RADICAL_SAM"/>
    <property type="match status" value="1"/>
</dbReference>
<evidence type="ECO:0000313" key="8">
    <source>
        <dbReference type="EMBL" id="MEI9412252.1"/>
    </source>
</evidence>
<keyword evidence="2" id="KW-0949">S-adenosyl-L-methionine</keyword>
<evidence type="ECO:0000256" key="1">
    <source>
        <dbReference type="ARBA" id="ARBA00001966"/>
    </source>
</evidence>
<accession>A0ABU8L3M8</accession>
<keyword evidence="3" id="KW-0479">Metal-binding</keyword>
<protein>
    <submittedName>
        <fullName evidence="8">His-Xaa-Ser system radical SAM maturase HxsB</fullName>
    </submittedName>
</protein>
<dbReference type="PANTHER" id="PTHR43273">
    <property type="entry name" value="ANAEROBIC SULFATASE-MATURATING ENZYME HOMOLOG ASLB-RELATED"/>
    <property type="match status" value="1"/>
</dbReference>
<dbReference type="SUPFAM" id="SSF102114">
    <property type="entry name" value="Radical SAM enzymes"/>
    <property type="match status" value="1"/>
</dbReference>
<dbReference type="Proteomes" id="UP001387293">
    <property type="component" value="Unassembled WGS sequence"/>
</dbReference>
<dbReference type="InterPro" id="IPR007197">
    <property type="entry name" value="rSAM"/>
</dbReference>
<keyword evidence="9" id="KW-1185">Reference proteome</keyword>
<evidence type="ECO:0000256" key="3">
    <source>
        <dbReference type="ARBA" id="ARBA00022723"/>
    </source>
</evidence>
<keyword evidence="4" id="KW-0408">Iron</keyword>
<evidence type="ECO:0000256" key="2">
    <source>
        <dbReference type="ARBA" id="ARBA00022691"/>
    </source>
</evidence>
<dbReference type="Pfam" id="PF04055">
    <property type="entry name" value="Radical_SAM"/>
    <property type="match status" value="1"/>
</dbReference>
<dbReference type="InterPro" id="IPR058240">
    <property type="entry name" value="rSAM_sf"/>
</dbReference>
<feature type="domain" description="Radical SAM core" evidence="7">
    <location>
        <begin position="97"/>
        <end position="326"/>
    </location>
</feature>
<evidence type="ECO:0000259" key="7">
    <source>
        <dbReference type="PROSITE" id="PS51918"/>
    </source>
</evidence>
<evidence type="ECO:0000313" key="9">
    <source>
        <dbReference type="Proteomes" id="UP001387293"/>
    </source>
</evidence>
<name>A0ABU8L3M8_9HYPH</name>